<proteinExistence type="inferred from homology"/>
<dbReference type="PANTHER" id="PTHR11645:SF58">
    <property type="entry name" value="NADP-DEPENDENT OXIDOREDUCTASE DOMAIN-CONTAINING PROTEIN 1"/>
    <property type="match status" value="1"/>
</dbReference>
<organism evidence="3 4">
    <name type="scientific">Saccoglossus kowalevskii</name>
    <name type="common">Acorn worm</name>
    <dbReference type="NCBI Taxonomy" id="10224"/>
    <lineage>
        <taxon>Eukaryota</taxon>
        <taxon>Metazoa</taxon>
        <taxon>Hemichordata</taxon>
        <taxon>Enteropneusta</taxon>
        <taxon>Harrimaniidae</taxon>
        <taxon>Saccoglossus</taxon>
    </lineage>
</organism>
<evidence type="ECO:0000259" key="2">
    <source>
        <dbReference type="Pfam" id="PF03807"/>
    </source>
</evidence>
<protein>
    <submittedName>
        <fullName evidence="4">NADP-dependent oxidoreductase domain-containing protein 1-like</fullName>
    </submittedName>
</protein>
<evidence type="ECO:0000313" key="4">
    <source>
        <dbReference type="RefSeq" id="XP_002731105.1"/>
    </source>
</evidence>
<feature type="domain" description="Pyrroline-5-carboxylate reductase catalytic N-terminal" evidence="2">
    <location>
        <begin position="88"/>
        <end position="171"/>
    </location>
</feature>
<dbReference type="Pfam" id="PF03807">
    <property type="entry name" value="F420_oxidored"/>
    <property type="match status" value="1"/>
</dbReference>
<accession>A0ABM0GJB1</accession>
<dbReference type="Proteomes" id="UP000694865">
    <property type="component" value="Unplaced"/>
</dbReference>
<dbReference type="InterPro" id="IPR036291">
    <property type="entry name" value="NAD(P)-bd_dom_sf"/>
</dbReference>
<sequence>MDANDNSVGDITHDLASLQFENALTEEEKKYLLLRKRTHAITVSFCAQAAYFVTILNECRQEIVELHNPKMIKSSKFLQDSQDKNPVQVGILGCGRLGTHLANTLLTYADVAPNELRISTRRPETLGDLQERGVQCFHNNALLASSVHVLFICVLPSQLSTVAAEIRTKISSHCTVYSFVSAVPITRLKQILRATHIIKPEIIWSLDNIDKPWNNSLSISTTLEDPISVDVTCPLSFNKSDAVISTKEKLAEMIIYSFVNMCTQLGLNRSQTLCIVNSVILGLPSGREHVTHFKIQHFTRKLSETDSQPFPKFDMTTVAANETPLTKVIMKNEEIRKLFIKKYKTIFDKFYYWKGIKQVKN</sequence>
<evidence type="ECO:0000313" key="3">
    <source>
        <dbReference type="Proteomes" id="UP000694865"/>
    </source>
</evidence>
<dbReference type="InterPro" id="IPR028939">
    <property type="entry name" value="P5C_Rdtase_cat_N"/>
</dbReference>
<keyword evidence="3" id="KW-1185">Reference proteome</keyword>
<evidence type="ECO:0000256" key="1">
    <source>
        <dbReference type="ARBA" id="ARBA00005525"/>
    </source>
</evidence>
<dbReference type="SUPFAM" id="SSF51735">
    <property type="entry name" value="NAD(P)-binding Rossmann-fold domains"/>
    <property type="match status" value="1"/>
</dbReference>
<reference evidence="4" key="1">
    <citation type="submission" date="2025-08" db="UniProtKB">
        <authorList>
            <consortium name="RefSeq"/>
        </authorList>
    </citation>
    <scope>IDENTIFICATION</scope>
    <source>
        <tissue evidence="4">Testes</tissue>
    </source>
</reference>
<name>A0ABM0GJB1_SACKO</name>
<dbReference type="GeneID" id="100375012"/>
<gene>
    <name evidence="4" type="primary">LOC100375012</name>
</gene>
<dbReference type="PANTHER" id="PTHR11645">
    <property type="entry name" value="PYRROLINE-5-CARBOXYLATE REDUCTASE"/>
    <property type="match status" value="1"/>
</dbReference>
<dbReference type="Gene3D" id="3.40.50.720">
    <property type="entry name" value="NAD(P)-binding Rossmann-like Domain"/>
    <property type="match status" value="1"/>
</dbReference>
<comment type="similarity">
    <text evidence="1">Belongs to the pyrroline-5-carboxylate reductase family.</text>
</comment>
<dbReference type="RefSeq" id="XP_002731105.1">
    <property type="nucleotide sequence ID" value="XM_002731059.2"/>
</dbReference>